<comment type="caution">
    <text evidence="1">The sequence shown here is derived from an EMBL/GenBank/DDBJ whole genome shotgun (WGS) entry which is preliminary data.</text>
</comment>
<gene>
    <name evidence="1" type="ORF">HCJ94_16500</name>
</gene>
<proteinExistence type="predicted"/>
<dbReference type="Proteomes" id="UP000783871">
    <property type="component" value="Unassembled WGS sequence"/>
</dbReference>
<name>A0ABX0ZC61_9ACTN</name>
<protein>
    <submittedName>
        <fullName evidence="1">Uncharacterized protein</fullName>
    </submittedName>
</protein>
<evidence type="ECO:0000313" key="2">
    <source>
        <dbReference type="Proteomes" id="UP000783871"/>
    </source>
</evidence>
<evidence type="ECO:0000313" key="1">
    <source>
        <dbReference type="EMBL" id="NJP33540.1"/>
    </source>
</evidence>
<organism evidence="1 2">
    <name type="scientific">Micromonospora thermarum</name>
    <dbReference type="NCBI Taxonomy" id="2720024"/>
    <lineage>
        <taxon>Bacteria</taxon>
        <taxon>Bacillati</taxon>
        <taxon>Actinomycetota</taxon>
        <taxon>Actinomycetes</taxon>
        <taxon>Micromonosporales</taxon>
        <taxon>Micromonosporaceae</taxon>
        <taxon>Micromonospora</taxon>
    </lineage>
</organism>
<keyword evidence="2" id="KW-1185">Reference proteome</keyword>
<accession>A0ABX0ZC61</accession>
<sequence>MGVEGRVLPVDVLVERVAARVAPSELSEAHVADRRRPADDGALGAGIDVNAAQLLVPAVTFVCSGVAATLVQGATDPLRERVTSGVERLLARIRRRRAEPTVRINRDWTTEDLARIRSVALAKARAFGLQQVEAELIADAVVGVLVSERDR</sequence>
<dbReference type="RefSeq" id="WP_168001915.1">
    <property type="nucleotide sequence ID" value="NZ_JAATEO010000017.1"/>
</dbReference>
<reference evidence="1 2" key="1">
    <citation type="submission" date="2020-03" db="EMBL/GenBank/DDBJ databases">
        <title>WGS of actinomycetes isolated from Thailand.</title>
        <authorList>
            <person name="Thawai C."/>
        </authorList>
    </citation>
    <scope>NUCLEOTIDE SEQUENCE [LARGE SCALE GENOMIC DNA]</scope>
    <source>
        <strain evidence="1 2">HSS6-12</strain>
    </source>
</reference>
<dbReference type="EMBL" id="JAATEO010000017">
    <property type="protein sequence ID" value="NJP33540.1"/>
    <property type="molecule type" value="Genomic_DNA"/>
</dbReference>